<dbReference type="HOGENOM" id="CLU_3197721_0_0_10"/>
<dbReference type="EMBL" id="CP001101">
    <property type="protein sequence ID" value="ACE03973.1"/>
    <property type="molecule type" value="Genomic_DNA"/>
</dbReference>
<gene>
    <name evidence="1" type="ordered locus">Cphamn1_1032</name>
</gene>
<dbReference type="KEGG" id="cpb:Cphamn1_1032"/>
<sequence length="45" mass="5115">MIHVTATFLITLRFTSFMAFKMHSAQILGLPVDGSVTIPEWFFVL</sequence>
<dbReference type="AlphaFoldDB" id="B3EQ41"/>
<protein>
    <submittedName>
        <fullName evidence="1">Uncharacterized protein</fullName>
    </submittedName>
</protein>
<dbReference type="STRING" id="331678.Cphamn1_1032"/>
<name>B3EQ41_CHLPB</name>
<reference evidence="1" key="1">
    <citation type="submission" date="2008-06" db="EMBL/GenBank/DDBJ databases">
        <title>Complete sequence of Chlorobium phaeobacteroides BS1.</title>
        <authorList>
            <consortium name="US DOE Joint Genome Institute"/>
            <person name="Lucas S."/>
            <person name="Copeland A."/>
            <person name="Lapidus A."/>
            <person name="Glavina del Rio T."/>
            <person name="Dalin E."/>
            <person name="Tice H."/>
            <person name="Bruce D."/>
            <person name="Goodwin L."/>
            <person name="Pitluck S."/>
            <person name="Schmutz J."/>
            <person name="Larimer F."/>
            <person name="Land M."/>
            <person name="Hauser L."/>
            <person name="Kyrpides N."/>
            <person name="Ovchinnikova G."/>
            <person name="Li T."/>
            <person name="Liu Z."/>
            <person name="Zhao F."/>
            <person name="Overmann J."/>
            <person name="Bryant D.A."/>
            <person name="Richardson P."/>
        </authorList>
    </citation>
    <scope>NUCLEOTIDE SEQUENCE [LARGE SCALE GENOMIC DNA]</scope>
    <source>
        <strain evidence="1">BS1</strain>
    </source>
</reference>
<evidence type="ECO:0000313" key="1">
    <source>
        <dbReference type="EMBL" id="ACE03973.1"/>
    </source>
</evidence>
<organism evidence="1">
    <name type="scientific">Chlorobium phaeobacteroides (strain BS1)</name>
    <dbReference type="NCBI Taxonomy" id="331678"/>
    <lineage>
        <taxon>Bacteria</taxon>
        <taxon>Pseudomonadati</taxon>
        <taxon>Chlorobiota</taxon>
        <taxon>Chlorobiia</taxon>
        <taxon>Chlorobiales</taxon>
        <taxon>Chlorobiaceae</taxon>
        <taxon>Chlorobium/Pelodictyon group</taxon>
        <taxon>Chlorobium</taxon>
    </lineage>
</organism>
<accession>B3EQ41</accession>
<proteinExistence type="predicted"/>